<reference evidence="2 3" key="1">
    <citation type="submission" date="2019-11" db="EMBL/GenBank/DDBJ databases">
        <title>Gracilibacillus salitolerans sp. nov., a moderate halophile isolated from a saline soil in northwest China.</title>
        <authorList>
            <person name="Gan L."/>
        </authorList>
    </citation>
    <scope>NUCLEOTIDE SEQUENCE [LARGE SCALE GENOMIC DNA]</scope>
    <source>
        <strain evidence="2 3">SCU50</strain>
    </source>
</reference>
<dbReference type="SUPFAM" id="SSF52317">
    <property type="entry name" value="Class I glutamine amidotransferase-like"/>
    <property type="match status" value="1"/>
</dbReference>
<dbReference type="GO" id="GO:0005975">
    <property type="term" value="P:carbohydrate metabolic process"/>
    <property type="evidence" value="ECO:0007669"/>
    <property type="project" value="InterPro"/>
</dbReference>
<dbReference type="Pfam" id="PF14871">
    <property type="entry name" value="GHL6"/>
    <property type="match status" value="1"/>
</dbReference>
<evidence type="ECO:0000259" key="1">
    <source>
        <dbReference type="Pfam" id="PF08532"/>
    </source>
</evidence>
<dbReference type="Proteomes" id="UP000339690">
    <property type="component" value="Chromosome"/>
</dbReference>
<keyword evidence="3" id="KW-1185">Reference proteome</keyword>
<protein>
    <recommendedName>
        <fullName evidence="1">Beta-galactosidase trimerisation domain-containing protein</fullName>
    </recommendedName>
</protein>
<dbReference type="CDD" id="cd03143">
    <property type="entry name" value="A4_beta-galactosidase_middle_domain"/>
    <property type="match status" value="1"/>
</dbReference>
<gene>
    <name evidence="2" type="ORF">GI584_22310</name>
</gene>
<dbReference type="EMBL" id="CP045915">
    <property type="protein sequence ID" value="QGH36620.1"/>
    <property type="molecule type" value="Genomic_DNA"/>
</dbReference>
<accession>A0A5Q2TSI9</accession>
<feature type="domain" description="Beta-galactosidase trimerisation" evidence="1">
    <location>
        <begin position="375"/>
        <end position="486"/>
    </location>
</feature>
<evidence type="ECO:0000313" key="2">
    <source>
        <dbReference type="EMBL" id="QGH36620.1"/>
    </source>
</evidence>
<dbReference type="RefSeq" id="WP_153792668.1">
    <property type="nucleotide sequence ID" value="NZ_CP045915.1"/>
</dbReference>
<dbReference type="Gene3D" id="3.40.50.880">
    <property type="match status" value="1"/>
</dbReference>
<dbReference type="AlphaFoldDB" id="A0A5Q2TSI9"/>
<dbReference type="InterPro" id="IPR013738">
    <property type="entry name" value="Beta_galactosidase_Trimer"/>
</dbReference>
<dbReference type="Gene3D" id="3.20.20.80">
    <property type="entry name" value="Glycosidases"/>
    <property type="match status" value="1"/>
</dbReference>
<dbReference type="InterPro" id="IPR029062">
    <property type="entry name" value="Class_I_gatase-like"/>
</dbReference>
<organism evidence="2 3">
    <name type="scientific">Gracilibacillus salitolerans</name>
    <dbReference type="NCBI Taxonomy" id="2663022"/>
    <lineage>
        <taxon>Bacteria</taxon>
        <taxon>Bacillati</taxon>
        <taxon>Bacillota</taxon>
        <taxon>Bacilli</taxon>
        <taxon>Bacillales</taxon>
        <taxon>Bacillaceae</taxon>
        <taxon>Gracilibacillus</taxon>
    </lineage>
</organism>
<evidence type="ECO:0000313" key="3">
    <source>
        <dbReference type="Proteomes" id="UP000339690"/>
    </source>
</evidence>
<dbReference type="InterPro" id="IPR017853">
    <property type="entry name" value="GH"/>
</dbReference>
<dbReference type="Pfam" id="PF08532">
    <property type="entry name" value="Glyco_hydro_42M"/>
    <property type="match status" value="1"/>
</dbReference>
<proteinExistence type="predicted"/>
<sequence>MSNLSYRQVHLDFHTSEFIPAVASQFDKQEFAKTLKDSYVNSITCFARCHHGWLYYPSERRPDLIHPQLQNKNLLLDQIEACHEQGIKMPIYTTVQWDGYIARTHPEWLCMDGEGNFMNTQEVPEPHFYYSICLNSGYRQYFKEHLADIIQVVGETKIDGFFFDILFEVDCHCDRCIKQMKSRGYDVKQKAERMKYASTMLHEFRREITTFIHQRIPEAGVFYNSSHIGPKIKASLNDYTHLEIESLPSGGWGYDHFPSTVRYARMLGKDTIGMTGKFHTYWGDFHSLKNQAALEFECFQMFASGAGISIGDQLQPNGQLSTGSYKLIGSVFEKVAKMEPYCKEAVNLSEIAVLTPEETGNPGITPSLIGTVRMLQELTYQFDIIDSKMNFDDYRLIILPDHIKYREELEEKLKQYQKNGGKIIASYRSLTKQKKEEISLLGVKWLGDSPYDREFVLPNEQIGKQLNKEEYVMYSTGSFIEATKADVLMETVKPYFNREGKTFCSHQHAPSSKEVGHPAVTKLENVIYFSHPIFHLYRQKAPMWCKQMLKDAIEILLDKKLITHNGPSSLLATIQRNPHKKIDAIHLLHYITEKKSVDLYTIEEPIPLYNITLNVWVDDKKVANITGISSGKEISFTQEGSYIQIHVDKLDGHELCVIEYRSEV</sequence>
<dbReference type="SUPFAM" id="SSF51445">
    <property type="entry name" value="(Trans)glycosidases"/>
    <property type="match status" value="1"/>
</dbReference>
<dbReference type="InterPro" id="IPR028212">
    <property type="entry name" value="GHL6"/>
</dbReference>
<name>A0A5Q2TSI9_9BACI</name>
<dbReference type="GO" id="GO:0004565">
    <property type="term" value="F:beta-galactosidase activity"/>
    <property type="evidence" value="ECO:0007669"/>
    <property type="project" value="InterPro"/>
</dbReference>
<dbReference type="KEGG" id="grc:GI584_22310"/>